<gene>
    <name evidence="3" type="ORF">D1631_06265</name>
</gene>
<dbReference type="NCBIfam" id="TIGR04183">
    <property type="entry name" value="Por_Secre_tail"/>
    <property type="match status" value="1"/>
</dbReference>
<dbReference type="Pfam" id="PF18962">
    <property type="entry name" value="Por_Secre_tail"/>
    <property type="match status" value="1"/>
</dbReference>
<keyword evidence="1" id="KW-0732">Signal</keyword>
<proteinExistence type="predicted"/>
<evidence type="ECO:0000256" key="1">
    <source>
        <dbReference type="ARBA" id="ARBA00022729"/>
    </source>
</evidence>
<dbReference type="AlphaFoldDB" id="A0A3M7TDH9"/>
<sequence>MEKIKIYTSLIYLKYPNVMKKRKFLICVCVLFIIFFNSIKSQIIDKQFLLTNNLTDKDNTVTLVPVAYNTEYLESKFMDDIINPCSFNRGVYYVADNAGLKFNAGPGSSYHDYSVSLYFKFNPYQNGWARIIDVTDNMVDKGIYRLGNNLNFYPNGDVGSNLLINSGTEYVLLTLTRNGTTGLVKVYINGSMASTYNDVAEAYKLTSSGNFIFIKDDVSVTHEQSPTNLAYIRVTNTLLSDQDVLNMYNNICGSILGTEEVSNSDDGFKIYPNPVKDILKFKLSNSLYAESIKVYDMSGRLLTSIRNSNNVHEVDISDYSSGNYILKIKANNGKTYVQKICKK</sequence>
<dbReference type="InterPro" id="IPR013320">
    <property type="entry name" value="ConA-like_dom_sf"/>
</dbReference>
<protein>
    <submittedName>
        <fullName evidence="3">T9SS C-terminal target domain-containing protein</fullName>
    </submittedName>
</protein>
<feature type="domain" description="Secretion system C-terminal sorting" evidence="2">
    <location>
        <begin position="270"/>
        <end position="340"/>
    </location>
</feature>
<evidence type="ECO:0000259" key="2">
    <source>
        <dbReference type="Pfam" id="PF18962"/>
    </source>
</evidence>
<name>A0A3M7TDH9_9FLAO</name>
<dbReference type="EMBL" id="QWIU01000002">
    <property type="protein sequence ID" value="RNA61561.1"/>
    <property type="molecule type" value="Genomic_DNA"/>
</dbReference>
<evidence type="ECO:0000313" key="4">
    <source>
        <dbReference type="Proteomes" id="UP000278775"/>
    </source>
</evidence>
<dbReference type="InterPro" id="IPR026444">
    <property type="entry name" value="Secre_tail"/>
</dbReference>
<evidence type="ECO:0000313" key="3">
    <source>
        <dbReference type="EMBL" id="RNA61561.1"/>
    </source>
</evidence>
<dbReference type="Proteomes" id="UP000278775">
    <property type="component" value="Unassembled WGS sequence"/>
</dbReference>
<comment type="caution">
    <text evidence="3">The sequence shown here is derived from an EMBL/GenBank/DDBJ whole genome shotgun (WGS) entry which is preliminary data.</text>
</comment>
<accession>A0A3M7TDH9</accession>
<organism evidence="3 4">
    <name type="scientific">Chryseobacterium nematophagum</name>
    <dbReference type="NCBI Taxonomy" id="2305228"/>
    <lineage>
        <taxon>Bacteria</taxon>
        <taxon>Pseudomonadati</taxon>
        <taxon>Bacteroidota</taxon>
        <taxon>Flavobacteriia</taxon>
        <taxon>Flavobacteriales</taxon>
        <taxon>Weeksellaceae</taxon>
        <taxon>Chryseobacterium group</taxon>
        <taxon>Chryseobacterium</taxon>
    </lineage>
</organism>
<dbReference type="SUPFAM" id="SSF49899">
    <property type="entry name" value="Concanavalin A-like lectins/glucanases"/>
    <property type="match status" value="1"/>
</dbReference>
<dbReference type="Gene3D" id="2.60.120.200">
    <property type="match status" value="1"/>
</dbReference>
<dbReference type="GO" id="GO:0005975">
    <property type="term" value="P:carbohydrate metabolic process"/>
    <property type="evidence" value="ECO:0007669"/>
    <property type="project" value="UniProtKB-ARBA"/>
</dbReference>
<reference evidence="3 4" key="1">
    <citation type="submission" date="2018-08" db="EMBL/GenBank/DDBJ databases">
        <title>Chryseobacterium nematophagum: a novel matrix digesting pathogen of nematodes.</title>
        <authorList>
            <person name="Page A."/>
            <person name="Roberts M."/>
            <person name="Felix M.-A."/>
            <person name="Weir W."/>
        </authorList>
    </citation>
    <scope>NUCLEOTIDE SEQUENCE [LARGE SCALE GENOMIC DNA]</scope>
    <source>
        <strain evidence="3 4">JUb129</strain>
    </source>
</reference>
<dbReference type="GO" id="GO:0004553">
    <property type="term" value="F:hydrolase activity, hydrolyzing O-glycosyl compounds"/>
    <property type="evidence" value="ECO:0007669"/>
    <property type="project" value="UniProtKB-ARBA"/>
</dbReference>